<dbReference type="PROSITE" id="PS50096">
    <property type="entry name" value="IQ"/>
    <property type="match status" value="1"/>
</dbReference>
<evidence type="ECO:0000313" key="4">
    <source>
        <dbReference type="Proteomes" id="UP001632037"/>
    </source>
</evidence>
<dbReference type="AlphaFoldDB" id="A0ABD3FYY1"/>
<gene>
    <name evidence="3" type="ORF">V7S43_002783</name>
</gene>
<sequence length="620" mass="68903">MAYDPYQSLLANASRERLKHSADLNTHLVGNVFLPAIDAQHKKNLSAPTASLKHLKVIEQCIKAENKREERLAKCTTIRERRIMTTKFQAQRERERDLIQALMLGNYPERHIEIELLEKQADVATSPRQQLNHDSTGLSSRVGTPDRVFRKADFTGASTAKPHAHKKFKLPECNGSPGRKMGVKEQQAASVKLSSPPRKAPTASEPQPAPIRKKRSPSRSAHVNNVSSPKAQVEAGASPNRAPSPYISLHRHQAKSAKATAQLSSLPSKPAEKVEAENADTATADKDFPVVLERAASFSEAQRLADAMGNDAQQLKEKCERILAEMATQTTARLAEDDSAVKEGALPPDLPPMDLTLAAPQDVPATTPRRPQSDRVQRSTRQSFLENLAREDKSLQERKEAAILSNDTSVSEATHDDREEDEAQESSNEEEDTKTALDPADTASEEEYGDDFAEADEEENDLETDVAKTLFDLVNKVEAEVTEEVKQKVIEPNPRIVSPSPRIVSPRPRSSMGQSTKHMHVVRIQSVFRGYRARIAFRLALYEDALSCGVLGAMPGTIQGRSGWYLDPKRLMAYYFVIPDPDGEWEQKFALRCSRMVLTPYEMRAEVLSKAPKDLLQAEE</sequence>
<feature type="compositionally biased region" description="Polar residues" evidence="2">
    <location>
        <begin position="126"/>
        <end position="142"/>
    </location>
</feature>
<dbReference type="EMBL" id="JBIMZQ010000004">
    <property type="protein sequence ID" value="KAL3672120.1"/>
    <property type="molecule type" value="Genomic_DNA"/>
</dbReference>
<evidence type="ECO:0000313" key="3">
    <source>
        <dbReference type="EMBL" id="KAL3672120.1"/>
    </source>
</evidence>
<name>A0ABD3FYY1_9STRA</name>
<protein>
    <submittedName>
        <fullName evidence="3">Uncharacterized protein</fullName>
    </submittedName>
</protein>
<proteinExistence type="predicted"/>
<feature type="compositionally biased region" description="Basic and acidic residues" evidence="2">
    <location>
        <begin position="388"/>
        <end position="401"/>
    </location>
</feature>
<evidence type="ECO:0000256" key="2">
    <source>
        <dbReference type="SAM" id="MobiDB-lite"/>
    </source>
</evidence>
<feature type="compositionally biased region" description="Polar residues" evidence="2">
    <location>
        <begin position="218"/>
        <end position="230"/>
    </location>
</feature>
<feature type="coiled-coil region" evidence="1">
    <location>
        <begin position="298"/>
        <end position="332"/>
    </location>
</feature>
<comment type="caution">
    <text evidence="3">The sequence shown here is derived from an EMBL/GenBank/DDBJ whole genome shotgun (WGS) entry which is preliminary data.</text>
</comment>
<organism evidence="3 4">
    <name type="scientific">Phytophthora oleae</name>
    <dbReference type="NCBI Taxonomy" id="2107226"/>
    <lineage>
        <taxon>Eukaryota</taxon>
        <taxon>Sar</taxon>
        <taxon>Stramenopiles</taxon>
        <taxon>Oomycota</taxon>
        <taxon>Peronosporomycetes</taxon>
        <taxon>Peronosporales</taxon>
        <taxon>Peronosporaceae</taxon>
        <taxon>Phytophthora</taxon>
    </lineage>
</organism>
<keyword evidence="1" id="KW-0175">Coiled coil</keyword>
<reference evidence="3 4" key="1">
    <citation type="submission" date="2024-09" db="EMBL/GenBank/DDBJ databases">
        <title>Genome sequencing and assembly of Phytophthora oleae, isolate VK10A, causative agent of rot of olive drupes.</title>
        <authorList>
            <person name="Conti Taguali S."/>
            <person name="Riolo M."/>
            <person name="La Spada F."/>
            <person name="Cacciola S.O."/>
            <person name="Dionisio G."/>
        </authorList>
    </citation>
    <scope>NUCLEOTIDE SEQUENCE [LARGE SCALE GENOMIC DNA]</scope>
    <source>
        <strain evidence="3 4">VK10A</strain>
    </source>
</reference>
<feature type="region of interest" description="Disordered" evidence="2">
    <location>
        <begin position="497"/>
        <end position="516"/>
    </location>
</feature>
<dbReference type="Proteomes" id="UP001632037">
    <property type="component" value="Unassembled WGS sequence"/>
</dbReference>
<evidence type="ECO:0000256" key="1">
    <source>
        <dbReference type="SAM" id="Coils"/>
    </source>
</evidence>
<feature type="region of interest" description="Disordered" evidence="2">
    <location>
        <begin position="334"/>
        <end position="461"/>
    </location>
</feature>
<feature type="region of interest" description="Disordered" evidence="2">
    <location>
        <begin position="125"/>
        <end position="282"/>
    </location>
</feature>
<feature type="compositionally biased region" description="Low complexity" evidence="2">
    <location>
        <begin position="497"/>
        <end position="511"/>
    </location>
</feature>
<feature type="compositionally biased region" description="Acidic residues" evidence="2">
    <location>
        <begin position="443"/>
        <end position="461"/>
    </location>
</feature>
<feature type="compositionally biased region" description="Acidic residues" evidence="2">
    <location>
        <begin position="418"/>
        <end position="432"/>
    </location>
</feature>
<accession>A0ABD3FYY1</accession>
<keyword evidence="4" id="KW-1185">Reference proteome</keyword>